<accession>A0ABR9CVD2</accession>
<dbReference type="InterPro" id="IPR011868">
    <property type="entry name" value="ModC_ABC_ATP-bd"/>
</dbReference>
<reference evidence="12 13" key="1">
    <citation type="submission" date="2020-09" db="EMBL/GenBank/DDBJ databases">
        <title>Methylomonas albis sp. nov. and Methylomonas fluvii sp. nov.: Two cold-adapted methanotrophs from the River Elbe and an amended description of Methylovulum psychrotolerans strain Eb1.</title>
        <authorList>
            <person name="Bussmann I.K."/>
            <person name="Klings K.-W."/>
            <person name="Warnstedt J."/>
            <person name="Hoppert M."/>
            <person name="Saborowski A."/>
            <person name="Horn F."/>
            <person name="Liebner S."/>
        </authorList>
    </citation>
    <scope>NUCLEOTIDE SEQUENCE [LARGE SCALE GENOMIC DNA]</scope>
    <source>
        <strain evidence="12 13">EbA</strain>
    </source>
</reference>
<dbReference type="InterPro" id="IPR003593">
    <property type="entry name" value="AAA+_ATPase"/>
</dbReference>
<dbReference type="InterPro" id="IPR003439">
    <property type="entry name" value="ABC_transporter-like_ATP-bd"/>
</dbReference>
<dbReference type="PANTHER" id="PTHR43514:SF10">
    <property type="entry name" value="MOLYBDENUM IMPORT ATP-BINDING PROTEIN MODC 2"/>
    <property type="match status" value="1"/>
</dbReference>
<dbReference type="InterPro" id="IPR050334">
    <property type="entry name" value="Molybdenum_import_ModC"/>
</dbReference>
<evidence type="ECO:0000256" key="3">
    <source>
        <dbReference type="ARBA" id="ARBA00022505"/>
    </source>
</evidence>
<keyword evidence="4" id="KW-0997">Cell inner membrane</keyword>
<dbReference type="SUPFAM" id="SSF50331">
    <property type="entry name" value="MOP-like"/>
    <property type="match status" value="1"/>
</dbReference>
<dbReference type="SUPFAM" id="SSF52540">
    <property type="entry name" value="P-loop containing nucleoside triphosphate hydrolases"/>
    <property type="match status" value="1"/>
</dbReference>
<dbReference type="Pfam" id="PF00005">
    <property type="entry name" value="ABC_tran"/>
    <property type="match status" value="1"/>
</dbReference>
<dbReference type="InterPro" id="IPR027417">
    <property type="entry name" value="P-loop_NTPase"/>
</dbReference>
<organism evidence="12 13">
    <name type="scientific">Methylomonas albis</name>
    <dbReference type="NCBI Taxonomy" id="1854563"/>
    <lineage>
        <taxon>Bacteria</taxon>
        <taxon>Pseudomonadati</taxon>
        <taxon>Pseudomonadota</taxon>
        <taxon>Gammaproteobacteria</taxon>
        <taxon>Methylococcales</taxon>
        <taxon>Methylococcaceae</taxon>
        <taxon>Methylomonas</taxon>
    </lineage>
</organism>
<dbReference type="InterPro" id="IPR005116">
    <property type="entry name" value="Transp-assoc_OB_typ1"/>
</dbReference>
<dbReference type="Proteomes" id="UP000652176">
    <property type="component" value="Unassembled WGS sequence"/>
</dbReference>
<feature type="domain" description="ABC transporter" evidence="10">
    <location>
        <begin position="4"/>
        <end position="240"/>
    </location>
</feature>
<evidence type="ECO:0000313" key="12">
    <source>
        <dbReference type="EMBL" id="MBD9354769.1"/>
    </source>
</evidence>
<keyword evidence="8" id="KW-0472">Membrane</keyword>
<keyword evidence="5" id="KW-0547">Nucleotide-binding</keyword>
<dbReference type="Gene3D" id="2.40.50.100">
    <property type="match status" value="1"/>
</dbReference>
<keyword evidence="3 9" id="KW-0500">Molybdenum</keyword>
<comment type="caution">
    <text evidence="12">The sequence shown here is derived from an EMBL/GenBank/DDBJ whole genome shotgun (WGS) entry which is preliminary data.</text>
</comment>
<evidence type="ECO:0000256" key="4">
    <source>
        <dbReference type="ARBA" id="ARBA00022519"/>
    </source>
</evidence>
<evidence type="ECO:0000256" key="9">
    <source>
        <dbReference type="PROSITE-ProRule" id="PRU01213"/>
    </source>
</evidence>
<protein>
    <submittedName>
        <fullName evidence="12">Molybdenum ABC transporter ATP-binding protein</fullName>
    </submittedName>
</protein>
<dbReference type="NCBIfam" id="TIGR02142">
    <property type="entry name" value="modC_ABC"/>
    <property type="match status" value="1"/>
</dbReference>
<evidence type="ECO:0000313" key="13">
    <source>
        <dbReference type="Proteomes" id="UP000652176"/>
    </source>
</evidence>
<dbReference type="InterPro" id="IPR008995">
    <property type="entry name" value="Mo/tungstate-bd_C_term_dom"/>
</dbReference>
<sequence length="363" mass="39714">MTMSQVQSIQARLRLAYEQFDLDVNLNLPASGVTVLFGHSGSGKTTLLRCIAGLERPTQGFLKIGETLWQDSENDFFLPTHRRNLAYVFQEANLFPHLSVRGNLDYAVRRLRAKGRVFSLQQAIELLAIGPLLERLPARLSGGERQRVAIARALAASPDVLLMDEPLASLDEQRKQDILPYLTGLHQALQIPILYVTHSLQEVNQLADHLLVMAAGKAVVCGPLAETLTRLDGPMALDRQAASVWQGKLISHETEYHLSHAEFAGGSLSLPYLDMPVGSSVRIRIYARDVSITLQPPEASSILNILPARVLALSEMAQGQTVVQLAVGAEVLLAHITQKSAVLLSVQPGMSVYVQIKGTSIVR</sequence>
<keyword evidence="1" id="KW-0813">Transport</keyword>
<dbReference type="GO" id="GO:0005524">
    <property type="term" value="F:ATP binding"/>
    <property type="evidence" value="ECO:0007669"/>
    <property type="project" value="UniProtKB-KW"/>
</dbReference>
<keyword evidence="13" id="KW-1185">Reference proteome</keyword>
<evidence type="ECO:0000256" key="8">
    <source>
        <dbReference type="ARBA" id="ARBA00023136"/>
    </source>
</evidence>
<dbReference type="Pfam" id="PF03459">
    <property type="entry name" value="TOBE"/>
    <property type="match status" value="1"/>
</dbReference>
<evidence type="ECO:0000256" key="5">
    <source>
        <dbReference type="ARBA" id="ARBA00022741"/>
    </source>
</evidence>
<evidence type="ECO:0000259" key="10">
    <source>
        <dbReference type="PROSITE" id="PS50893"/>
    </source>
</evidence>
<proteinExistence type="predicted"/>
<dbReference type="PROSITE" id="PS00211">
    <property type="entry name" value="ABC_TRANSPORTER_1"/>
    <property type="match status" value="1"/>
</dbReference>
<dbReference type="PROSITE" id="PS51866">
    <property type="entry name" value="MOP"/>
    <property type="match status" value="1"/>
</dbReference>
<dbReference type="RefSeq" id="WP_192372931.1">
    <property type="nucleotide sequence ID" value="NZ_CAJHIV010000001.1"/>
</dbReference>
<gene>
    <name evidence="12" type="primary">modC</name>
    <name evidence="12" type="ORF">IE877_02515</name>
</gene>
<evidence type="ECO:0000256" key="2">
    <source>
        <dbReference type="ARBA" id="ARBA00022475"/>
    </source>
</evidence>
<evidence type="ECO:0000256" key="1">
    <source>
        <dbReference type="ARBA" id="ARBA00022448"/>
    </source>
</evidence>
<dbReference type="SMART" id="SM00382">
    <property type="entry name" value="AAA"/>
    <property type="match status" value="1"/>
</dbReference>
<keyword evidence="7" id="KW-1278">Translocase</keyword>
<dbReference type="EMBL" id="JACXSS010000001">
    <property type="protein sequence ID" value="MBD9354769.1"/>
    <property type="molecule type" value="Genomic_DNA"/>
</dbReference>
<dbReference type="Gene3D" id="3.40.50.300">
    <property type="entry name" value="P-loop containing nucleotide triphosphate hydrolases"/>
    <property type="match status" value="1"/>
</dbReference>
<evidence type="ECO:0000256" key="6">
    <source>
        <dbReference type="ARBA" id="ARBA00022840"/>
    </source>
</evidence>
<dbReference type="PANTHER" id="PTHR43514">
    <property type="entry name" value="ABC TRANSPORTER I FAMILY MEMBER 10"/>
    <property type="match status" value="1"/>
</dbReference>
<evidence type="ECO:0000256" key="7">
    <source>
        <dbReference type="ARBA" id="ARBA00022967"/>
    </source>
</evidence>
<name>A0ABR9CVD2_9GAMM</name>
<keyword evidence="6 12" id="KW-0067">ATP-binding</keyword>
<dbReference type="InterPro" id="IPR017871">
    <property type="entry name" value="ABC_transporter-like_CS"/>
</dbReference>
<keyword evidence="2" id="KW-1003">Cell membrane</keyword>
<dbReference type="PROSITE" id="PS50893">
    <property type="entry name" value="ABC_TRANSPORTER_2"/>
    <property type="match status" value="1"/>
</dbReference>
<evidence type="ECO:0000259" key="11">
    <source>
        <dbReference type="PROSITE" id="PS51866"/>
    </source>
</evidence>
<dbReference type="InterPro" id="IPR004606">
    <property type="entry name" value="Mop_domain"/>
</dbReference>
<feature type="domain" description="Mop" evidence="11">
    <location>
        <begin position="299"/>
        <end position="363"/>
    </location>
</feature>